<dbReference type="PANTHER" id="PTHR47990">
    <property type="entry name" value="2-OXOGLUTARATE (2OG) AND FE(II)-DEPENDENT OXYGENASE SUPERFAMILY PROTEIN-RELATED"/>
    <property type="match status" value="1"/>
</dbReference>
<dbReference type="Pfam" id="PF03171">
    <property type="entry name" value="2OG-FeII_Oxy"/>
    <property type="match status" value="1"/>
</dbReference>
<dbReference type="OrthoDB" id="288590at2759"/>
<evidence type="ECO:0000259" key="3">
    <source>
        <dbReference type="Pfam" id="PF14226"/>
    </source>
</evidence>
<dbReference type="Proteomes" id="UP000183809">
    <property type="component" value="Unassembled WGS sequence"/>
</dbReference>
<evidence type="ECO:0000313" key="5">
    <source>
        <dbReference type="Proteomes" id="UP000183809"/>
    </source>
</evidence>
<evidence type="ECO:0000256" key="1">
    <source>
        <dbReference type="ARBA" id="ARBA00008056"/>
    </source>
</evidence>
<protein>
    <submittedName>
        <fullName evidence="4">Oxoglutarate iron-dependent oxygenase</fullName>
    </submittedName>
</protein>
<dbReference type="InterPro" id="IPR026992">
    <property type="entry name" value="DIOX_N"/>
</dbReference>
<organism evidence="4 5">
    <name type="scientific">Diplodia corticola</name>
    <dbReference type="NCBI Taxonomy" id="236234"/>
    <lineage>
        <taxon>Eukaryota</taxon>
        <taxon>Fungi</taxon>
        <taxon>Dikarya</taxon>
        <taxon>Ascomycota</taxon>
        <taxon>Pezizomycotina</taxon>
        <taxon>Dothideomycetes</taxon>
        <taxon>Dothideomycetes incertae sedis</taxon>
        <taxon>Botryosphaeriales</taxon>
        <taxon>Botryosphaeriaceae</taxon>
        <taxon>Diplodia</taxon>
    </lineage>
</organism>
<dbReference type="InterPro" id="IPR044861">
    <property type="entry name" value="IPNS-like_FE2OG_OXY"/>
</dbReference>
<feature type="domain" description="Non-haem dioxygenase N-terminal" evidence="3">
    <location>
        <begin position="3"/>
        <end position="126"/>
    </location>
</feature>
<evidence type="ECO:0000313" key="4">
    <source>
        <dbReference type="EMBL" id="OJD40272.1"/>
    </source>
</evidence>
<dbReference type="RefSeq" id="XP_020135115.1">
    <property type="nucleotide sequence ID" value="XM_020269964.1"/>
</dbReference>
<dbReference type="Gene3D" id="2.60.120.330">
    <property type="entry name" value="B-lactam Antibiotic, Isopenicillin N Synthase, Chain"/>
    <property type="match status" value="1"/>
</dbReference>
<dbReference type="EMBL" id="MNUE01000001">
    <property type="protein sequence ID" value="OJD40272.1"/>
    <property type="molecule type" value="Genomic_DNA"/>
</dbReference>
<dbReference type="STRING" id="236234.A0A1J9RI05"/>
<feature type="domain" description="Isopenicillin N synthase-like Fe(2+) 2OG dioxygenase" evidence="2">
    <location>
        <begin position="201"/>
        <end position="289"/>
    </location>
</feature>
<reference evidence="4 5" key="1">
    <citation type="submission" date="2016-10" db="EMBL/GenBank/DDBJ databases">
        <title>Proteomics and genomics reveal pathogen-plant mechanisms compatible with a hemibiotrophic lifestyle of Diplodia corticola.</title>
        <authorList>
            <person name="Fernandes I."/>
            <person name="De Jonge R."/>
            <person name="Van De Peer Y."/>
            <person name="Devreese B."/>
            <person name="Alves A."/>
            <person name="Esteves A.C."/>
        </authorList>
    </citation>
    <scope>NUCLEOTIDE SEQUENCE [LARGE SCALE GENOMIC DNA]</scope>
    <source>
        <strain evidence="4 5">CBS 112549</strain>
    </source>
</reference>
<gene>
    <name evidence="4" type="ORF">BKCO1_1000554</name>
</gene>
<name>A0A1J9RI05_9PEZI</name>
<keyword evidence="5" id="KW-1185">Reference proteome</keyword>
<evidence type="ECO:0000259" key="2">
    <source>
        <dbReference type="Pfam" id="PF03171"/>
    </source>
</evidence>
<dbReference type="SUPFAM" id="SSF51197">
    <property type="entry name" value="Clavaminate synthase-like"/>
    <property type="match status" value="1"/>
</dbReference>
<dbReference type="AlphaFoldDB" id="A0A1J9RI05"/>
<sequence>MPLPILDARALNGGTEKERKAFGEALLTRLKEDGAVKLVNTSIPDGDISNAFSSCKDFFHLPQDLKAQIANDPKQAQQRGWSVAGEEKTWFLESIKNGGPAPKFGDSRESIDIGSVNDKQFPNKWLPPTVLPKHQNIMESLFEKCSTLSYEILETLAAAAGLPRNAFTERCTHEASTLRSNNYAALDVRLLDAGEIGRAWPHKDFGIISLVFPGVVGGLEYEVRQAEAGIFEPVGFTSESDIVLLVSETMQRWTNDELRACLHRVQKPSAQEVDGDIAPERTSMVFFCKADRSAQVGPMPHFVGDKEPLYENMTALEYQDRRNKAHYPG</sequence>
<dbReference type="GeneID" id="31010223"/>
<dbReference type="InterPro" id="IPR050231">
    <property type="entry name" value="Iron_ascorbate_oxido_reductase"/>
</dbReference>
<accession>A0A1J9RI05</accession>
<dbReference type="InterPro" id="IPR027443">
    <property type="entry name" value="IPNS-like_sf"/>
</dbReference>
<comment type="caution">
    <text evidence="4">The sequence shown here is derived from an EMBL/GenBank/DDBJ whole genome shotgun (WGS) entry which is preliminary data.</text>
</comment>
<comment type="similarity">
    <text evidence="1">Belongs to the iron/ascorbate-dependent oxidoreductase family.</text>
</comment>
<proteinExistence type="inferred from homology"/>
<dbReference type="Pfam" id="PF14226">
    <property type="entry name" value="DIOX_N"/>
    <property type="match status" value="1"/>
</dbReference>